<proteinExistence type="predicted"/>
<dbReference type="RefSeq" id="WP_055216055.1">
    <property type="nucleotide sequence ID" value="NZ_CZBU01000005.1"/>
</dbReference>
<name>A0A174YTQ8_9FIRM</name>
<feature type="transmembrane region" description="Helical" evidence="2">
    <location>
        <begin position="83"/>
        <end position="104"/>
    </location>
</feature>
<keyword evidence="2" id="KW-0472">Membrane</keyword>
<evidence type="ECO:0000256" key="1">
    <source>
        <dbReference type="SAM" id="MobiDB-lite"/>
    </source>
</evidence>
<accession>A0A174YTQ8</accession>
<dbReference type="Proteomes" id="UP000095621">
    <property type="component" value="Unassembled WGS sequence"/>
</dbReference>
<feature type="transmembrane region" description="Helical" evidence="2">
    <location>
        <begin position="12"/>
        <end position="29"/>
    </location>
</feature>
<feature type="region of interest" description="Disordered" evidence="1">
    <location>
        <begin position="200"/>
        <end position="219"/>
    </location>
</feature>
<keyword evidence="2" id="KW-1133">Transmembrane helix</keyword>
<keyword evidence="2" id="KW-0812">Transmembrane</keyword>
<gene>
    <name evidence="3" type="ORF">ERS852490_02162</name>
</gene>
<sequence length="219" mass="24301">MSGFSVKRVNVVGAFASLWAFIFAFFPFYRIEPMEVLIQQAGKQAESYALTKNLVSYNFFGVLCLMLSIVAFGLYIWNSSQLVRAAAIIVSVVDFISLMLALIVGNSNIKDIKSIITYAVQYSGSGMKTSMFVKTSVAYGFVLELIMVLIMIGSYWINEMLFRPYVLGNKSEAVLNPLEGLVGTAKASYTKQMAAHMHMKNTVSSERSEQSSETPDEKI</sequence>
<protein>
    <submittedName>
        <fullName evidence="3">Uncharacterized protein</fullName>
    </submittedName>
</protein>
<feature type="transmembrane region" description="Helical" evidence="2">
    <location>
        <begin position="137"/>
        <end position="157"/>
    </location>
</feature>
<organism evidence="3 4">
    <name type="scientific">Lachnospira eligens</name>
    <dbReference type="NCBI Taxonomy" id="39485"/>
    <lineage>
        <taxon>Bacteria</taxon>
        <taxon>Bacillati</taxon>
        <taxon>Bacillota</taxon>
        <taxon>Clostridia</taxon>
        <taxon>Lachnospirales</taxon>
        <taxon>Lachnospiraceae</taxon>
        <taxon>Lachnospira</taxon>
    </lineage>
</organism>
<evidence type="ECO:0000256" key="2">
    <source>
        <dbReference type="SAM" id="Phobius"/>
    </source>
</evidence>
<evidence type="ECO:0000313" key="4">
    <source>
        <dbReference type="Proteomes" id="UP000095621"/>
    </source>
</evidence>
<dbReference type="AlphaFoldDB" id="A0A174YTQ8"/>
<dbReference type="EMBL" id="CZBU01000005">
    <property type="protein sequence ID" value="CUQ78515.1"/>
    <property type="molecule type" value="Genomic_DNA"/>
</dbReference>
<evidence type="ECO:0000313" key="3">
    <source>
        <dbReference type="EMBL" id="CUQ78515.1"/>
    </source>
</evidence>
<feature type="transmembrane region" description="Helical" evidence="2">
    <location>
        <begin position="57"/>
        <end position="77"/>
    </location>
</feature>
<reference evidence="3 4" key="1">
    <citation type="submission" date="2015-09" db="EMBL/GenBank/DDBJ databases">
        <authorList>
            <consortium name="Pathogen Informatics"/>
        </authorList>
    </citation>
    <scope>NUCLEOTIDE SEQUENCE [LARGE SCALE GENOMIC DNA]</scope>
    <source>
        <strain evidence="3 4">2789STDY5834875</strain>
    </source>
</reference>
<feature type="compositionally biased region" description="Basic and acidic residues" evidence="1">
    <location>
        <begin position="206"/>
        <end position="219"/>
    </location>
</feature>